<name>A0ABR3GDU6_9PEZI</name>
<evidence type="ECO:0000256" key="1">
    <source>
        <dbReference type="SAM" id="MobiDB-lite"/>
    </source>
</evidence>
<evidence type="ECO:0000313" key="2">
    <source>
        <dbReference type="EMBL" id="KAL0634134.1"/>
    </source>
</evidence>
<accession>A0ABR3GDU6</accession>
<protein>
    <submittedName>
        <fullName evidence="2">Uncharacterized protein</fullName>
    </submittedName>
</protein>
<dbReference type="EMBL" id="JBBBZM010000103">
    <property type="protein sequence ID" value="KAL0634134.1"/>
    <property type="molecule type" value="Genomic_DNA"/>
</dbReference>
<organism evidence="2 3">
    <name type="scientific">Discina gigas</name>
    <dbReference type="NCBI Taxonomy" id="1032678"/>
    <lineage>
        <taxon>Eukaryota</taxon>
        <taxon>Fungi</taxon>
        <taxon>Dikarya</taxon>
        <taxon>Ascomycota</taxon>
        <taxon>Pezizomycotina</taxon>
        <taxon>Pezizomycetes</taxon>
        <taxon>Pezizales</taxon>
        <taxon>Discinaceae</taxon>
        <taxon>Discina</taxon>
    </lineage>
</organism>
<dbReference type="Proteomes" id="UP001447188">
    <property type="component" value="Unassembled WGS sequence"/>
</dbReference>
<evidence type="ECO:0000313" key="3">
    <source>
        <dbReference type="Proteomes" id="UP001447188"/>
    </source>
</evidence>
<proteinExistence type="predicted"/>
<feature type="non-terminal residue" evidence="2">
    <location>
        <position position="1"/>
    </location>
</feature>
<feature type="region of interest" description="Disordered" evidence="1">
    <location>
        <begin position="163"/>
        <end position="182"/>
    </location>
</feature>
<gene>
    <name evidence="2" type="ORF">Q9L58_006941</name>
</gene>
<comment type="caution">
    <text evidence="2">The sequence shown here is derived from an EMBL/GenBank/DDBJ whole genome shotgun (WGS) entry which is preliminary data.</text>
</comment>
<reference evidence="2 3" key="1">
    <citation type="submission" date="2024-02" db="EMBL/GenBank/DDBJ databases">
        <title>Discinaceae phylogenomics.</title>
        <authorList>
            <person name="Dirks A.C."/>
            <person name="James T.Y."/>
        </authorList>
    </citation>
    <scope>NUCLEOTIDE SEQUENCE [LARGE SCALE GENOMIC DNA]</scope>
    <source>
        <strain evidence="2 3">ACD0624</strain>
    </source>
</reference>
<sequence>LLLKNVDEELETSTNDSVIVDNTNIPVGYTTPVTGLTDSAVARSDASLTMEPQSDGTSCCCGDRALHRPISECNTCARVLEHGPFSLFQGIDKLFGLGTCDTQRPTSDPTGYQPGNGEVDDITDWEFDGPSFHEIAELSDGIISSRQLFLRGPYNEDPWFLRDRPAPRNYPAESDEASTEVEPLNMCLHA</sequence>
<keyword evidence="3" id="KW-1185">Reference proteome</keyword>